<feature type="domain" description="Calcineurin-like phosphoesterase" evidence="1">
    <location>
        <begin position="25"/>
        <end position="278"/>
    </location>
</feature>
<gene>
    <name evidence="2" type="ORF">SMCB_2164</name>
</gene>
<evidence type="ECO:0000313" key="2">
    <source>
        <dbReference type="EMBL" id="BAO84392.1"/>
    </source>
</evidence>
<dbReference type="PANTHER" id="PTHR37844">
    <property type="entry name" value="SER/THR PROTEIN PHOSPHATASE SUPERFAMILY (AFU_ORTHOLOGUE AFUA_1G14840)"/>
    <property type="match status" value="1"/>
</dbReference>
<dbReference type="GO" id="GO:0016787">
    <property type="term" value="F:hydrolase activity"/>
    <property type="evidence" value="ECO:0007669"/>
    <property type="project" value="InterPro"/>
</dbReference>
<dbReference type="KEGG" id="cbab:SMCB_2164"/>
<organism evidence="2 3">
    <name type="scientific">Serpentinimonas maccroryi</name>
    <dbReference type="NCBI Taxonomy" id="1458426"/>
    <lineage>
        <taxon>Bacteria</taxon>
        <taxon>Pseudomonadati</taxon>
        <taxon>Pseudomonadota</taxon>
        <taxon>Betaproteobacteria</taxon>
        <taxon>Burkholderiales</taxon>
        <taxon>Comamonadaceae</taxon>
        <taxon>Serpentinimonas</taxon>
    </lineage>
</organism>
<dbReference type="InterPro" id="IPR004843">
    <property type="entry name" value="Calcineurin-like_PHP"/>
</dbReference>
<dbReference type="AlphaFoldDB" id="A0A060NRM3"/>
<dbReference type="Gene3D" id="3.60.21.10">
    <property type="match status" value="1"/>
</dbReference>
<reference evidence="2 3" key="1">
    <citation type="journal article" date="2014" name="Nat. Commun.">
        <title>Physiological and genomic features of highly alkaliphilic hydrogen-utilizing Betaproteobacteria from a continental serpentinizing site.</title>
        <authorList>
            <person name="Suzuki S."/>
            <person name="Kuenen J.G."/>
            <person name="Schipper K."/>
            <person name="van der Velde S."/>
            <person name="Ishii S."/>
            <person name="Wu A."/>
            <person name="Sorokin D.Y."/>
            <person name="Tenney A."/>
            <person name="Meng X.Y."/>
            <person name="Morrill P.L."/>
            <person name="Kamagata Y."/>
            <person name="Muyzer G."/>
            <person name="Nealson K.H."/>
        </authorList>
    </citation>
    <scope>NUCLEOTIDE SEQUENCE [LARGE SCALE GENOMIC DNA]</scope>
    <source>
        <strain evidence="2 3">B1</strain>
    </source>
</reference>
<evidence type="ECO:0000259" key="1">
    <source>
        <dbReference type="Pfam" id="PF00149"/>
    </source>
</evidence>
<protein>
    <recommendedName>
        <fullName evidence="1">Calcineurin-like phosphoesterase domain-containing protein</fullName>
    </recommendedName>
</protein>
<dbReference type="STRING" id="1458426.SMCB_2164"/>
<name>A0A060NRM3_9BURK</name>
<dbReference type="SUPFAM" id="SSF56300">
    <property type="entry name" value="Metallo-dependent phosphatases"/>
    <property type="match status" value="1"/>
</dbReference>
<evidence type="ECO:0000313" key="3">
    <source>
        <dbReference type="Proteomes" id="UP000066014"/>
    </source>
</evidence>
<dbReference type="Pfam" id="PF00149">
    <property type="entry name" value="Metallophos"/>
    <property type="match status" value="1"/>
</dbReference>
<sequence length="323" mass="35793">MGAEAYLMQIQLLSDLHLEVQPAWQARPARGADVLVLAGDIGSYQRAPVSPAVPAGAAAETVAHAPPLPCALAAPPRMREPDWGLRRFSPLPQYAGWPTPVLFCPGNHEYDGLDFDATHEALRACCERLGIVWLEREQWFYQGVRFVGTTLWSDFDALAELPPSGRGLPADPLARRLKLRERAYRAANHYLRKMHTLRHGQGFDAAAMREQALRCQDWLRAALAQPHAGPTVVVTHFAPSLRSHDPRYGINPGTAGFCNTLDELLPLADLWLHGHLHCAQDYRVGRCRVVANPLGYAEKNEQAGFLPEHLIECPMPHPVADRA</sequence>
<accession>A0A060NRM3</accession>
<dbReference type="Proteomes" id="UP000066014">
    <property type="component" value="Chromosome"/>
</dbReference>
<dbReference type="InterPro" id="IPR029052">
    <property type="entry name" value="Metallo-depent_PP-like"/>
</dbReference>
<dbReference type="EMBL" id="AP014569">
    <property type="protein sequence ID" value="BAO84392.1"/>
    <property type="molecule type" value="Genomic_DNA"/>
</dbReference>
<proteinExistence type="predicted"/>
<dbReference type="HOGENOM" id="CLU_060372_3_0_4"/>
<dbReference type="PANTHER" id="PTHR37844:SF2">
    <property type="entry name" value="SER_THR PROTEIN PHOSPHATASE SUPERFAMILY (AFU_ORTHOLOGUE AFUA_1G14840)"/>
    <property type="match status" value="1"/>
</dbReference>
<keyword evidence="3" id="KW-1185">Reference proteome</keyword>